<evidence type="ECO:0000256" key="1">
    <source>
        <dbReference type="ARBA" id="ARBA00022428"/>
    </source>
</evidence>
<dbReference type="UniPathway" id="UPA00079"/>
<dbReference type="AlphaFoldDB" id="A0A1E5LGE2"/>
<keyword evidence="3 7" id="KW-0479">Metal-binding</keyword>
<dbReference type="Pfam" id="PF02776">
    <property type="entry name" value="TPP_enzyme_N"/>
    <property type="match status" value="1"/>
</dbReference>
<dbReference type="UniPathway" id="UPA01057">
    <property type="reaction ID" value="UER00164"/>
</dbReference>
<evidence type="ECO:0000259" key="10">
    <source>
        <dbReference type="Pfam" id="PF16582"/>
    </source>
</evidence>
<keyword evidence="4 7" id="KW-0460">Magnesium</keyword>
<dbReference type="CDD" id="cd02009">
    <property type="entry name" value="TPP_SHCHC_synthase"/>
    <property type="match status" value="1"/>
</dbReference>
<dbReference type="Pfam" id="PF02775">
    <property type="entry name" value="TPP_enzyme_C"/>
    <property type="match status" value="1"/>
</dbReference>
<keyword evidence="6 7" id="KW-0464">Manganese</keyword>
<dbReference type="Pfam" id="PF16582">
    <property type="entry name" value="TPP_enzyme_M_2"/>
    <property type="match status" value="1"/>
</dbReference>
<dbReference type="Gene3D" id="3.40.50.970">
    <property type="match status" value="2"/>
</dbReference>
<comment type="pathway">
    <text evidence="7">Quinol/quinone metabolism; 1,4-dihydroxy-2-naphthoate biosynthesis; 1,4-dihydroxy-2-naphthoate from chorismate: step 2/7.</text>
</comment>
<dbReference type="GO" id="GO:0070204">
    <property type="term" value="F:2-succinyl-5-enolpyruvyl-6-hydroxy-3-cyclohexene-1-carboxylic-acid synthase activity"/>
    <property type="evidence" value="ECO:0007669"/>
    <property type="project" value="UniProtKB-UniRule"/>
</dbReference>
<comment type="caution">
    <text evidence="11">The sequence shown here is derived from an EMBL/GenBank/DDBJ whole genome shotgun (WGS) entry which is preliminary data.</text>
</comment>
<dbReference type="Gene3D" id="3.40.50.1220">
    <property type="entry name" value="TPP-binding domain"/>
    <property type="match status" value="1"/>
</dbReference>
<keyword evidence="12" id="KW-1185">Reference proteome</keyword>
<evidence type="ECO:0000256" key="4">
    <source>
        <dbReference type="ARBA" id="ARBA00022842"/>
    </source>
</evidence>
<keyword evidence="5 7" id="KW-0786">Thiamine pyrophosphate</keyword>
<proteinExistence type="inferred from homology"/>
<feature type="domain" description="Thiamine pyrophosphate enzyme TPP-binding" evidence="8">
    <location>
        <begin position="440"/>
        <end position="555"/>
    </location>
</feature>
<comment type="function">
    <text evidence="7">Catalyzes the thiamine diphosphate-dependent decarboxylation of 2-oxoglutarate and the subsequent addition of the resulting succinic semialdehyde-thiamine pyrophosphate anion to isochorismate to yield 2-succinyl-5-enolpyruvyl-6-hydroxy-3-cyclohexene-1-carboxylate (SEPHCHC).</text>
</comment>
<dbReference type="OrthoDB" id="9791859at2"/>
<dbReference type="GO" id="GO:0000287">
    <property type="term" value="F:magnesium ion binding"/>
    <property type="evidence" value="ECO:0007669"/>
    <property type="project" value="UniProtKB-UniRule"/>
</dbReference>
<comment type="catalytic activity">
    <reaction evidence="7">
        <text>isochorismate + 2-oxoglutarate + H(+) = 5-enolpyruvoyl-6-hydroxy-2-succinyl-cyclohex-3-ene-1-carboxylate + CO2</text>
        <dbReference type="Rhea" id="RHEA:25593"/>
        <dbReference type="ChEBI" id="CHEBI:15378"/>
        <dbReference type="ChEBI" id="CHEBI:16526"/>
        <dbReference type="ChEBI" id="CHEBI:16810"/>
        <dbReference type="ChEBI" id="CHEBI:29780"/>
        <dbReference type="ChEBI" id="CHEBI:58818"/>
        <dbReference type="EC" id="2.2.1.9"/>
    </reaction>
</comment>
<dbReference type="InterPro" id="IPR012001">
    <property type="entry name" value="Thiamin_PyroP_enz_TPP-bd_dom"/>
</dbReference>
<dbReference type="GO" id="GO:0009234">
    <property type="term" value="P:menaquinone biosynthetic process"/>
    <property type="evidence" value="ECO:0007669"/>
    <property type="project" value="UniProtKB-UniRule"/>
</dbReference>
<dbReference type="PANTHER" id="PTHR42916:SF1">
    <property type="entry name" value="PROTEIN PHYLLO, CHLOROPLASTIC"/>
    <property type="match status" value="1"/>
</dbReference>
<evidence type="ECO:0000259" key="8">
    <source>
        <dbReference type="Pfam" id="PF02775"/>
    </source>
</evidence>
<dbReference type="SUPFAM" id="SSF52467">
    <property type="entry name" value="DHS-like NAD/FAD-binding domain"/>
    <property type="match status" value="1"/>
</dbReference>
<evidence type="ECO:0000313" key="11">
    <source>
        <dbReference type="EMBL" id="OEH93143.1"/>
    </source>
</evidence>
<dbReference type="GO" id="GO:0030145">
    <property type="term" value="F:manganese ion binding"/>
    <property type="evidence" value="ECO:0007669"/>
    <property type="project" value="UniProtKB-UniRule"/>
</dbReference>
<dbReference type="InterPro" id="IPR004433">
    <property type="entry name" value="MenaQ_synth_MenD"/>
</dbReference>
<dbReference type="RefSeq" id="WP_069716856.1">
    <property type="nucleotide sequence ID" value="NZ_MJEH01000016.1"/>
</dbReference>
<dbReference type="HAMAP" id="MF_01659">
    <property type="entry name" value="MenD"/>
    <property type="match status" value="1"/>
</dbReference>
<comment type="cofactor">
    <cofactor evidence="7">
        <name>thiamine diphosphate</name>
        <dbReference type="ChEBI" id="CHEBI:58937"/>
    </cofactor>
    <text evidence="7">Binds 1 thiamine pyrophosphate per subunit.</text>
</comment>
<evidence type="ECO:0000256" key="3">
    <source>
        <dbReference type="ARBA" id="ARBA00022723"/>
    </source>
</evidence>
<comment type="subunit">
    <text evidence="7">Homodimer.</text>
</comment>
<dbReference type="EMBL" id="MJEH01000016">
    <property type="protein sequence ID" value="OEH93143.1"/>
    <property type="molecule type" value="Genomic_DNA"/>
</dbReference>
<dbReference type="PIRSF" id="PIRSF004983">
    <property type="entry name" value="MenD"/>
    <property type="match status" value="1"/>
</dbReference>
<comment type="cofactor">
    <cofactor evidence="7">
        <name>Mg(2+)</name>
        <dbReference type="ChEBI" id="CHEBI:18420"/>
    </cofactor>
    <cofactor evidence="7">
        <name>Mn(2+)</name>
        <dbReference type="ChEBI" id="CHEBI:29035"/>
    </cofactor>
</comment>
<dbReference type="PANTHER" id="PTHR42916">
    <property type="entry name" value="2-SUCCINYL-5-ENOLPYRUVYL-6-HYDROXY-3-CYCLOHEXENE-1-CARBOXYLATE SYNTHASE"/>
    <property type="match status" value="1"/>
</dbReference>
<dbReference type="STRING" id="1305675.BFG57_13445"/>
<keyword evidence="2 7" id="KW-0808">Transferase</keyword>
<keyword evidence="1 7" id="KW-0474">Menaquinone biosynthesis</keyword>
<evidence type="ECO:0000256" key="7">
    <source>
        <dbReference type="HAMAP-Rule" id="MF_01659"/>
    </source>
</evidence>
<dbReference type="NCBIfam" id="TIGR00173">
    <property type="entry name" value="menD"/>
    <property type="match status" value="1"/>
</dbReference>
<accession>A0A1E5LGE2</accession>
<dbReference type="GO" id="GO:0030976">
    <property type="term" value="F:thiamine pyrophosphate binding"/>
    <property type="evidence" value="ECO:0007669"/>
    <property type="project" value="UniProtKB-UniRule"/>
</dbReference>
<feature type="domain" description="Menaquinone biosynthesis protein MenD middle" evidence="10">
    <location>
        <begin position="223"/>
        <end position="406"/>
    </location>
</feature>
<sequence length="586" mass="66046">MPTNNPLSSYIHAFVDELVRAGVRRIVISPGSRSTPIAMAAAQHPKMETWVNVDERSAAFFALGMAKGSQHPVAILCTSGTAAANYMPAVVEAKQSRVPLIVLTADRPHELRDVGAPQVIDQLNMFGNYAKWFVDLAIPESTNEMLRYIRTVADRAVALTKSEPAGVVHLNFPLREPLIPGPMPNMMKTAARDGMNPYTRISMGVKHLSKEQIFDYCRLFENVEKGLIVCGPQDDPMLSEFILLLSKRLNWPIISDPLSQLRSIARDEDHVIETYDAFLRDQEISNSLVPELVLRFGAMPVSKAYTLFIKNNPQIKQFIVDLDNDWREPTLMASHMIYADSKYFCEKVADSIQNTSGNDEWLESWKKVNSVTRQTIEYYYTGDVLFEGNVIKELIELIPENSSLFVSNSMPIRDLDTFYLNQSKQVTTYANRGANGIDGIISSALGVSTVSERLFLVIGDLSFYHDLNGLLAAKVYQLNITIIVINNDGGGIFSFLPQAKHPEHFEELFGTPHGLDFEYVVKMYGGTFDRIKSWQQFKDAVLNSMNRKGLQVIEVPTERDDNVNLHRLLWKEVHQNVKEATRYEGS</sequence>
<comment type="similarity">
    <text evidence="7">Belongs to the TPP enzyme family. MenD subfamily.</text>
</comment>
<dbReference type="InterPro" id="IPR029035">
    <property type="entry name" value="DHS-like_NAD/FAD-binding_dom"/>
</dbReference>
<reference evidence="11 12" key="1">
    <citation type="submission" date="2016-08" db="EMBL/GenBank/DDBJ databases">
        <title>Genome of Bacillus solimangrovi GH2-4.</title>
        <authorList>
            <person name="Lim S."/>
            <person name="Kim B.-C."/>
        </authorList>
    </citation>
    <scope>NUCLEOTIDE SEQUENCE [LARGE SCALE GENOMIC DNA]</scope>
    <source>
        <strain evidence="11 12">GH2-4</strain>
    </source>
</reference>
<dbReference type="SUPFAM" id="SSF52518">
    <property type="entry name" value="Thiamin diphosphate-binding fold (THDP-binding)"/>
    <property type="match status" value="2"/>
</dbReference>
<dbReference type="InterPro" id="IPR011766">
    <property type="entry name" value="TPP_enzyme_TPP-bd"/>
</dbReference>
<organism evidence="11 12">
    <name type="scientific">Bacillus solimangrovi</name>
    <dbReference type="NCBI Taxonomy" id="1305675"/>
    <lineage>
        <taxon>Bacteria</taxon>
        <taxon>Bacillati</taxon>
        <taxon>Bacillota</taxon>
        <taxon>Bacilli</taxon>
        <taxon>Bacillales</taxon>
        <taxon>Bacillaceae</taxon>
        <taxon>Bacillus</taxon>
    </lineage>
</organism>
<evidence type="ECO:0000256" key="6">
    <source>
        <dbReference type="ARBA" id="ARBA00023211"/>
    </source>
</evidence>
<comment type="pathway">
    <text evidence="7">Quinol/quinone metabolism; menaquinone biosynthesis.</text>
</comment>
<dbReference type="InterPro" id="IPR032264">
    <property type="entry name" value="MenD_middle"/>
</dbReference>
<dbReference type="InterPro" id="IPR029061">
    <property type="entry name" value="THDP-binding"/>
</dbReference>
<protein>
    <recommendedName>
        <fullName evidence="7">2-succinyl-5-enolpyruvyl-6-hydroxy-3-cyclohexene-1-carboxylate synthase</fullName>
        <shortName evidence="7">SEPHCHC synthase</shortName>
        <ecNumber evidence="7">2.2.1.9</ecNumber>
    </recommendedName>
    <alternativeName>
        <fullName evidence="7">Menaquinone biosynthesis protein MenD</fullName>
    </alternativeName>
</protein>
<dbReference type="CDD" id="cd07037">
    <property type="entry name" value="TPP_PYR_MenD"/>
    <property type="match status" value="1"/>
</dbReference>
<evidence type="ECO:0000313" key="12">
    <source>
        <dbReference type="Proteomes" id="UP000095209"/>
    </source>
</evidence>
<evidence type="ECO:0000259" key="9">
    <source>
        <dbReference type="Pfam" id="PF02776"/>
    </source>
</evidence>
<feature type="domain" description="Thiamine pyrophosphate enzyme N-terminal TPP-binding" evidence="9">
    <location>
        <begin position="12"/>
        <end position="125"/>
    </location>
</feature>
<name>A0A1E5LGE2_9BACI</name>
<evidence type="ECO:0000256" key="2">
    <source>
        <dbReference type="ARBA" id="ARBA00022679"/>
    </source>
</evidence>
<gene>
    <name evidence="7" type="primary">menD</name>
    <name evidence="11" type="ORF">BFG57_13445</name>
</gene>
<dbReference type="EC" id="2.2.1.9" evidence="7"/>
<dbReference type="Proteomes" id="UP000095209">
    <property type="component" value="Unassembled WGS sequence"/>
</dbReference>
<evidence type="ECO:0000256" key="5">
    <source>
        <dbReference type="ARBA" id="ARBA00023052"/>
    </source>
</evidence>